<comment type="subcellular location">
    <subcellularLocation>
        <location evidence="1">Golgi apparatus membrane</location>
        <topology evidence="1">Single-pass type II membrane protein</topology>
    </subcellularLocation>
</comment>
<dbReference type="InterPro" id="IPR001675">
    <property type="entry name" value="Glyco_trans_29"/>
</dbReference>
<keyword evidence="13" id="KW-1185">Reference proteome</keyword>
<keyword evidence="6" id="KW-0735">Signal-anchor</keyword>
<dbReference type="GO" id="GO:0000139">
    <property type="term" value="C:Golgi membrane"/>
    <property type="evidence" value="ECO:0007669"/>
    <property type="project" value="UniProtKB-SubCell"/>
</dbReference>
<dbReference type="PANTHER" id="PTHR11987:SF53">
    <property type="entry name" value="ALPHA-2,8-SIALYLTRANSFERASE 8F-LIKE"/>
    <property type="match status" value="1"/>
</dbReference>
<evidence type="ECO:0000256" key="1">
    <source>
        <dbReference type="ARBA" id="ARBA00004323"/>
    </source>
</evidence>
<protein>
    <submittedName>
        <fullName evidence="14">Alpha-2,8-sialyltransferase 8B-like</fullName>
    </submittedName>
</protein>
<sequence>MKCCCLLKSRKMASEGDTKPRQDQEHSAFRLKRRRVLKYFVAVLVACTIVHFFLYMSPRLKVATKAMSPALLSLLRKDNAPSLGEQTSGTATSLLRKDTTLSSEEQRPTSLLRKENALRLGDQTGVTTHPTPTTPYTTVTTAPPAPWVYSAEEMRKIRVDTRMLHPDVRLLTRKLGVWSDKLTCLKKAGHTCQFLKHSVGQHKTCAVVGNGGILLNSSCGAEIDSKDYIIRMDLPAIRGFETDVGRKTNITFLNTSTPNRVERSSLLRNRSLDVYESRLRDINGSVLVSGDRQEMTDLKKAMETYKTHDVPFSFVLLTSHGSLKLGRLIRRTAAKVQGNPITSSAPSTGLATILTATAFCDRIYMYGFFPFHKLPRSRTLLPYHYYPGDSIEPIFLDSRHRMDKEYRFFQDLHSRGVVKLHVGKCANRTVD</sequence>
<evidence type="ECO:0000256" key="9">
    <source>
        <dbReference type="ARBA" id="ARBA00023136"/>
    </source>
</evidence>
<evidence type="ECO:0000256" key="12">
    <source>
        <dbReference type="SAM" id="Phobius"/>
    </source>
</evidence>
<dbReference type="Pfam" id="PF00777">
    <property type="entry name" value="Glyco_transf_29"/>
    <property type="match status" value="1"/>
</dbReference>
<reference evidence="14" key="1">
    <citation type="submission" date="2025-08" db="UniProtKB">
        <authorList>
            <consortium name="RefSeq"/>
        </authorList>
    </citation>
    <scope>IDENTIFICATION</scope>
    <source>
        <tissue evidence="14">Gonad</tissue>
    </source>
</reference>
<feature type="region of interest" description="Disordered" evidence="11">
    <location>
        <begin position="82"/>
        <end position="142"/>
    </location>
</feature>
<evidence type="ECO:0000256" key="11">
    <source>
        <dbReference type="SAM" id="MobiDB-lite"/>
    </source>
</evidence>
<dbReference type="InterPro" id="IPR050943">
    <property type="entry name" value="Glycosyltr_29_Sialyltrsf"/>
</dbReference>
<dbReference type="KEGG" id="bbel:109486513"/>
<dbReference type="InterPro" id="IPR038578">
    <property type="entry name" value="GT29-like_sf"/>
</dbReference>
<keyword evidence="3" id="KW-0328">Glycosyltransferase</keyword>
<dbReference type="AlphaFoldDB" id="A0A6P5AVB1"/>
<proteinExistence type="inferred from homology"/>
<evidence type="ECO:0000256" key="7">
    <source>
        <dbReference type="ARBA" id="ARBA00022989"/>
    </source>
</evidence>
<dbReference type="OrthoDB" id="10039305at2759"/>
<feature type="transmembrane region" description="Helical" evidence="12">
    <location>
        <begin position="36"/>
        <end position="56"/>
    </location>
</feature>
<evidence type="ECO:0000256" key="8">
    <source>
        <dbReference type="ARBA" id="ARBA00023034"/>
    </source>
</evidence>
<feature type="compositionally biased region" description="Basic and acidic residues" evidence="11">
    <location>
        <begin position="95"/>
        <end position="117"/>
    </location>
</feature>
<gene>
    <name evidence="14" type="primary">LOC109486513</name>
</gene>
<feature type="compositionally biased region" description="Low complexity" evidence="11">
    <location>
        <begin position="124"/>
        <end position="142"/>
    </location>
</feature>
<keyword evidence="4" id="KW-0808">Transferase</keyword>
<evidence type="ECO:0000256" key="10">
    <source>
        <dbReference type="ARBA" id="ARBA00023180"/>
    </source>
</evidence>
<dbReference type="RefSeq" id="XP_019645906.1">
    <property type="nucleotide sequence ID" value="XM_019790347.1"/>
</dbReference>
<dbReference type="CDD" id="cd23963">
    <property type="entry name" value="GT29_ST8SIA"/>
    <property type="match status" value="1"/>
</dbReference>
<comment type="similarity">
    <text evidence="2">Belongs to the glycosyltransferase 29 family.</text>
</comment>
<name>A0A6P5AVB1_BRABE</name>
<keyword evidence="8" id="KW-0333">Golgi apparatus</keyword>
<evidence type="ECO:0000313" key="13">
    <source>
        <dbReference type="Proteomes" id="UP000515135"/>
    </source>
</evidence>
<keyword evidence="9 12" id="KW-0472">Membrane</keyword>
<organism evidence="13 14">
    <name type="scientific">Branchiostoma belcheri</name>
    <name type="common">Amphioxus</name>
    <dbReference type="NCBI Taxonomy" id="7741"/>
    <lineage>
        <taxon>Eukaryota</taxon>
        <taxon>Metazoa</taxon>
        <taxon>Chordata</taxon>
        <taxon>Cephalochordata</taxon>
        <taxon>Leptocardii</taxon>
        <taxon>Amphioxiformes</taxon>
        <taxon>Branchiostomatidae</taxon>
        <taxon>Branchiostoma</taxon>
    </lineage>
</organism>
<evidence type="ECO:0000256" key="2">
    <source>
        <dbReference type="ARBA" id="ARBA00006003"/>
    </source>
</evidence>
<dbReference type="Gene3D" id="3.90.1480.20">
    <property type="entry name" value="Glycosyl transferase family 29"/>
    <property type="match status" value="1"/>
</dbReference>
<accession>A0A6P5AVB1</accession>
<keyword evidence="10" id="KW-0325">Glycoprotein</keyword>
<keyword evidence="5 12" id="KW-0812">Transmembrane</keyword>
<evidence type="ECO:0000256" key="6">
    <source>
        <dbReference type="ARBA" id="ARBA00022968"/>
    </source>
</evidence>
<keyword evidence="7 12" id="KW-1133">Transmembrane helix</keyword>
<dbReference type="PANTHER" id="PTHR11987">
    <property type="entry name" value="ALPHA-2,8-SIALYLTRANSFERASE"/>
    <property type="match status" value="1"/>
</dbReference>
<evidence type="ECO:0000256" key="4">
    <source>
        <dbReference type="ARBA" id="ARBA00022679"/>
    </source>
</evidence>
<evidence type="ECO:0000313" key="14">
    <source>
        <dbReference type="RefSeq" id="XP_019645906.1"/>
    </source>
</evidence>
<dbReference type="GO" id="GO:0009311">
    <property type="term" value="P:oligosaccharide metabolic process"/>
    <property type="evidence" value="ECO:0007669"/>
    <property type="project" value="TreeGrafter"/>
</dbReference>
<dbReference type="GO" id="GO:0003828">
    <property type="term" value="F:alpha-N-acetylneuraminate alpha-2,8-sialyltransferase activity"/>
    <property type="evidence" value="ECO:0007669"/>
    <property type="project" value="TreeGrafter"/>
</dbReference>
<dbReference type="Proteomes" id="UP000515135">
    <property type="component" value="Unplaced"/>
</dbReference>
<evidence type="ECO:0000256" key="3">
    <source>
        <dbReference type="ARBA" id="ARBA00022676"/>
    </source>
</evidence>
<feature type="compositionally biased region" description="Polar residues" evidence="11">
    <location>
        <begin position="84"/>
        <end position="93"/>
    </location>
</feature>
<dbReference type="GeneID" id="109486513"/>
<dbReference type="GO" id="GO:0006491">
    <property type="term" value="P:N-glycan processing"/>
    <property type="evidence" value="ECO:0007669"/>
    <property type="project" value="TreeGrafter"/>
</dbReference>
<evidence type="ECO:0000256" key="5">
    <source>
        <dbReference type="ARBA" id="ARBA00022692"/>
    </source>
</evidence>